<geneLocation type="plasmid" evidence="14 16">
    <name>13</name>
</geneLocation>
<gene>
    <name evidence="14" type="primary">MCYN0310</name>
    <name evidence="12 15" type="synonym">atpE</name>
    <name evidence="14" type="ORF">NCTC10142_00408</name>
    <name evidence="15" type="ORF">RRG46_01695</name>
</gene>
<feature type="transmembrane region" description="Helical" evidence="12">
    <location>
        <begin position="73"/>
        <end position="98"/>
    </location>
</feature>
<comment type="similarity">
    <text evidence="2 12">Belongs to the ATPase C chain family.</text>
</comment>
<dbReference type="GeneID" id="74931923"/>
<evidence type="ECO:0000313" key="16">
    <source>
        <dbReference type="Proteomes" id="UP000289506"/>
    </source>
</evidence>
<sequence>MISQLTSLLQEATTSATPVAEQSTTSSTKGLLAIGAGIAAIGVMGAGLGQGIAAAKAVEAVGRNPEAESKIRLMLIIGAGIAETTAIYALLIAFLILFV</sequence>
<dbReference type="PRINTS" id="PR00124">
    <property type="entry name" value="ATPASEC"/>
</dbReference>
<keyword evidence="9 12" id="KW-0446">Lipid-binding</keyword>
<keyword evidence="8 12" id="KW-0406">Ion transport</keyword>
<dbReference type="AlphaFoldDB" id="A0A449AI86"/>
<dbReference type="InterPro" id="IPR000454">
    <property type="entry name" value="ATP_synth_F0_csu"/>
</dbReference>
<evidence type="ECO:0000256" key="3">
    <source>
        <dbReference type="ARBA" id="ARBA00022448"/>
    </source>
</evidence>
<dbReference type="InterPro" id="IPR035921">
    <property type="entry name" value="F/V-ATP_Csub_sf"/>
</dbReference>
<dbReference type="PANTHER" id="PTHR10031:SF0">
    <property type="entry name" value="ATPASE PROTEIN 9"/>
    <property type="match status" value="1"/>
</dbReference>
<evidence type="ECO:0000256" key="10">
    <source>
        <dbReference type="ARBA" id="ARBA00023136"/>
    </source>
</evidence>
<evidence type="ECO:0000313" key="17">
    <source>
        <dbReference type="Proteomes" id="UP001327314"/>
    </source>
</evidence>
<keyword evidence="10 12" id="KW-0472">Membrane</keyword>
<dbReference type="Pfam" id="PF00137">
    <property type="entry name" value="ATP-synt_C"/>
    <property type="match status" value="1"/>
</dbReference>
<dbReference type="Gene3D" id="1.20.120.610">
    <property type="entry name" value="lithium bound rotor ring of v- atpase"/>
    <property type="match status" value="1"/>
</dbReference>
<evidence type="ECO:0000256" key="9">
    <source>
        <dbReference type="ARBA" id="ARBA00023121"/>
    </source>
</evidence>
<evidence type="ECO:0000313" key="14">
    <source>
        <dbReference type="EMBL" id="VEU64652.1"/>
    </source>
</evidence>
<dbReference type="EMBL" id="LR214986">
    <property type="protein sequence ID" value="VEU64652.1"/>
    <property type="molecule type" value="Genomic_DNA"/>
</dbReference>
<dbReference type="PANTHER" id="PTHR10031">
    <property type="entry name" value="ATP SYNTHASE LIPID-BINDING PROTEIN, MITOCHONDRIAL"/>
    <property type="match status" value="1"/>
</dbReference>
<accession>A0A449AI86</accession>
<evidence type="ECO:0000256" key="1">
    <source>
        <dbReference type="ARBA" id="ARBA00004141"/>
    </source>
</evidence>
<evidence type="ECO:0000313" key="15">
    <source>
        <dbReference type="EMBL" id="WQQ20241.1"/>
    </source>
</evidence>
<dbReference type="Proteomes" id="UP001327314">
    <property type="component" value="Chromosome"/>
</dbReference>
<dbReference type="RefSeq" id="WP_015287171.1">
    <property type="nucleotide sequence ID" value="NZ_CP103987.1"/>
</dbReference>
<keyword evidence="3 12" id="KW-0813">Transport</keyword>
<dbReference type="HAMAP" id="MF_01396">
    <property type="entry name" value="ATP_synth_c_bact"/>
    <property type="match status" value="1"/>
</dbReference>
<comment type="subcellular location">
    <subcellularLocation>
        <location evidence="12">Cell membrane</location>
        <topology evidence="12">Multi-pass membrane protein</topology>
    </subcellularLocation>
    <subcellularLocation>
        <location evidence="1">Membrane</location>
        <topology evidence="1">Multi-pass membrane protein</topology>
    </subcellularLocation>
</comment>
<dbReference type="PROSITE" id="PS00605">
    <property type="entry name" value="ATPASE_C"/>
    <property type="match status" value="1"/>
</dbReference>
<dbReference type="GO" id="GO:0045259">
    <property type="term" value="C:proton-transporting ATP synthase complex"/>
    <property type="evidence" value="ECO:0007669"/>
    <property type="project" value="UniProtKB-KW"/>
</dbReference>
<keyword evidence="12" id="KW-1003">Cell membrane</keyword>
<dbReference type="CDD" id="cd18184">
    <property type="entry name" value="ATP-synt_Fo_c_NaATPase"/>
    <property type="match status" value="1"/>
</dbReference>
<dbReference type="InterPro" id="IPR002379">
    <property type="entry name" value="ATPase_proteolipid_c-like_dom"/>
</dbReference>
<reference evidence="15 17" key="2">
    <citation type="submission" date="2023-12" db="EMBL/GenBank/DDBJ databases">
        <title>Hybrid Genome Assemblies of Mycoplasma cynos and Mycoplasma felis isolated from Dogs and Cats with Infectious Respiratory Disease.</title>
        <authorList>
            <person name="Framst I."/>
            <person name="Cai H."/>
            <person name="Ramesh P."/>
            <person name="Maboni G."/>
        </authorList>
    </citation>
    <scope>NUCLEOTIDE SEQUENCE [LARGE SCALE GENOMIC DNA]</scope>
    <source>
        <strain evidence="15 17">30510</strain>
    </source>
</reference>
<keyword evidence="7 12" id="KW-1133">Transmembrane helix</keyword>
<keyword evidence="11 12" id="KW-0066">ATP synthesis</keyword>
<feature type="site" description="Reversibly protonated during proton transport" evidence="12">
    <location>
        <position position="83"/>
    </location>
</feature>
<dbReference type="GO" id="GO:0046933">
    <property type="term" value="F:proton-transporting ATP synthase activity, rotational mechanism"/>
    <property type="evidence" value="ECO:0007669"/>
    <property type="project" value="UniProtKB-UniRule"/>
</dbReference>
<dbReference type="InterPro" id="IPR005953">
    <property type="entry name" value="ATP_synth_csu_bac/chlpt"/>
</dbReference>
<feature type="domain" description="V-ATPase proteolipid subunit C-like" evidence="13">
    <location>
        <begin position="34"/>
        <end position="96"/>
    </location>
</feature>
<name>A0A449AI86_9BACT</name>
<evidence type="ECO:0000256" key="5">
    <source>
        <dbReference type="ARBA" id="ARBA00022692"/>
    </source>
</evidence>
<feature type="transmembrane region" description="Helical" evidence="12">
    <location>
        <begin position="31"/>
        <end position="53"/>
    </location>
</feature>
<comment type="function">
    <text evidence="12">Key component of the F(0) channel; it plays a direct role in translocation across the membrane. A homomeric c-ring of between 10-14 subunits forms the central stalk rotor element with the F(1) delta and epsilon subunits.</text>
</comment>
<organism evidence="14 16">
    <name type="scientific">Mycoplasmopsis cynos</name>
    <dbReference type="NCBI Taxonomy" id="171284"/>
    <lineage>
        <taxon>Bacteria</taxon>
        <taxon>Bacillati</taxon>
        <taxon>Mycoplasmatota</taxon>
        <taxon>Mycoplasmoidales</taxon>
        <taxon>Metamycoplasmataceae</taxon>
        <taxon>Mycoplasmopsis</taxon>
    </lineage>
</organism>
<keyword evidence="5 12" id="KW-0812">Transmembrane</keyword>
<dbReference type="SUPFAM" id="SSF81333">
    <property type="entry name" value="F1F0 ATP synthase subunit C"/>
    <property type="match status" value="1"/>
</dbReference>
<dbReference type="OMA" id="NPQMAGK"/>
<dbReference type="EMBL" id="CP141046">
    <property type="protein sequence ID" value="WQQ20241.1"/>
    <property type="molecule type" value="Genomic_DNA"/>
</dbReference>
<dbReference type="NCBIfam" id="TIGR01260">
    <property type="entry name" value="ATP_synt_c"/>
    <property type="match status" value="1"/>
</dbReference>
<dbReference type="GO" id="GO:0033177">
    <property type="term" value="C:proton-transporting two-sector ATPase complex, proton-transporting domain"/>
    <property type="evidence" value="ECO:0007669"/>
    <property type="project" value="InterPro"/>
</dbReference>
<dbReference type="GO" id="GO:0005886">
    <property type="term" value="C:plasma membrane"/>
    <property type="evidence" value="ECO:0007669"/>
    <property type="project" value="UniProtKB-SubCell"/>
</dbReference>
<evidence type="ECO:0000256" key="12">
    <source>
        <dbReference type="HAMAP-Rule" id="MF_01396"/>
    </source>
</evidence>
<comment type="function">
    <text evidence="12">F(1)F(0) ATP synthase produces ATP from ADP in the presence of a proton or sodium gradient. F-type ATPases consist of two structural domains, F(1) containing the extramembraneous catalytic core and F(0) containing the membrane proton channel, linked together by a central stalk and a peripheral stalk. During catalysis, ATP synthesis in the catalytic domain of F(1) is coupled via a rotary mechanism of the central stalk subunits to proton translocation.</text>
</comment>
<evidence type="ECO:0000256" key="8">
    <source>
        <dbReference type="ARBA" id="ARBA00023065"/>
    </source>
</evidence>
<dbReference type="InterPro" id="IPR020537">
    <property type="entry name" value="ATP_synth_F0_csu_DDCD_BS"/>
</dbReference>
<proteinExistence type="inferred from homology"/>
<dbReference type="Proteomes" id="UP000289506">
    <property type="component" value="Plasmid 13"/>
</dbReference>
<evidence type="ECO:0000256" key="7">
    <source>
        <dbReference type="ARBA" id="ARBA00022989"/>
    </source>
</evidence>
<keyword evidence="6 12" id="KW-0375">Hydrogen ion transport</keyword>
<evidence type="ECO:0000256" key="4">
    <source>
        <dbReference type="ARBA" id="ARBA00022547"/>
    </source>
</evidence>
<reference evidence="14 16" key="1">
    <citation type="submission" date="2019-01" db="EMBL/GenBank/DDBJ databases">
        <authorList>
            <consortium name="Pathogen Informatics"/>
        </authorList>
    </citation>
    <scope>NUCLEOTIDE SEQUENCE [LARGE SCALE GENOMIC DNA]</scope>
    <source>
        <strain evidence="14 16">NCTC10142</strain>
        <plasmid evidence="16">13</plasmid>
    </source>
</reference>
<evidence type="ECO:0000256" key="2">
    <source>
        <dbReference type="ARBA" id="ARBA00006704"/>
    </source>
</evidence>
<keyword evidence="4 12" id="KW-0138">CF(0)</keyword>
<evidence type="ECO:0000256" key="6">
    <source>
        <dbReference type="ARBA" id="ARBA00022781"/>
    </source>
</evidence>
<evidence type="ECO:0000256" key="11">
    <source>
        <dbReference type="ARBA" id="ARBA00023310"/>
    </source>
</evidence>
<protein>
    <recommendedName>
        <fullName evidence="12">ATP synthase subunit c</fullName>
    </recommendedName>
    <alternativeName>
        <fullName evidence="12">ATP synthase F(0) sector subunit c</fullName>
    </alternativeName>
    <alternativeName>
        <fullName evidence="12">F-type ATPase subunit c</fullName>
        <shortName evidence="12">F-ATPase subunit c</shortName>
    </alternativeName>
    <alternativeName>
        <fullName evidence="12">Lipid-binding protein</fullName>
    </alternativeName>
</protein>
<keyword evidence="14" id="KW-0614">Plasmid</keyword>
<dbReference type="GO" id="GO:0008289">
    <property type="term" value="F:lipid binding"/>
    <property type="evidence" value="ECO:0007669"/>
    <property type="project" value="UniProtKB-KW"/>
</dbReference>
<evidence type="ECO:0000259" key="13">
    <source>
        <dbReference type="Pfam" id="PF00137"/>
    </source>
</evidence>